<dbReference type="RefSeq" id="WP_349431416.1">
    <property type="nucleotide sequence ID" value="NZ_CP157743.1"/>
</dbReference>
<evidence type="ECO:0000313" key="2">
    <source>
        <dbReference type="Proteomes" id="UP001225378"/>
    </source>
</evidence>
<dbReference type="EMBL" id="CP157743">
    <property type="protein sequence ID" value="XBS19897.1"/>
    <property type="molecule type" value="Genomic_DNA"/>
</dbReference>
<evidence type="ECO:0008006" key="3">
    <source>
        <dbReference type="Google" id="ProtNLM"/>
    </source>
</evidence>
<keyword evidence="2" id="KW-1185">Reference proteome</keyword>
<proteinExistence type="predicted"/>
<accession>A0AAU7NSB9</accession>
<reference evidence="1 2" key="1">
    <citation type="journal article" date="2024" name="Microbiology">
        <title>Methylomarinum rosea sp. nov., a novel halophilic methanotrophic bacterium from the hypersaline Lake Elton.</title>
        <authorList>
            <person name="Suleimanov R.Z."/>
            <person name="Oshkin I.Y."/>
            <person name="Danilova O.V."/>
            <person name="Suzina N.E."/>
            <person name="Dedysh S.N."/>
        </authorList>
    </citation>
    <scope>NUCLEOTIDE SEQUENCE [LARGE SCALE GENOMIC DNA]</scope>
    <source>
        <strain evidence="1 2">Ch1-1</strain>
    </source>
</reference>
<gene>
    <name evidence="1" type="ORF">Q9L42_016280</name>
</gene>
<organism evidence="1 2">
    <name type="scientific">Methylomarinum roseum</name>
    <dbReference type="NCBI Taxonomy" id="3067653"/>
    <lineage>
        <taxon>Bacteria</taxon>
        <taxon>Pseudomonadati</taxon>
        <taxon>Pseudomonadota</taxon>
        <taxon>Gammaproteobacteria</taxon>
        <taxon>Methylococcales</taxon>
        <taxon>Methylococcaceae</taxon>
        <taxon>Methylomarinum</taxon>
    </lineage>
</organism>
<evidence type="ECO:0000313" key="1">
    <source>
        <dbReference type="EMBL" id="XBS19897.1"/>
    </source>
</evidence>
<dbReference type="AlphaFoldDB" id="A0AAU7NSB9"/>
<dbReference type="Proteomes" id="UP001225378">
    <property type="component" value="Chromosome"/>
</dbReference>
<name>A0AAU7NSB9_9GAMM</name>
<dbReference type="KEGG" id="mech:Q9L42_016280"/>
<dbReference type="PANTHER" id="PTHR33055:SF3">
    <property type="entry name" value="PUTATIVE TRANSPOSASE FOR IS117-RELATED"/>
    <property type="match status" value="1"/>
</dbReference>
<sequence>MNLNVVGLDIAKLVFHMFMMQDGKAKKKKLKRSELLAFVAQMPVSVIAMEACGGAHHWARAFQALGHEVVLLNTRFVKAFVVGNKTITTTPRRFTRRPASRTNAAWRSRH</sequence>
<dbReference type="PANTHER" id="PTHR33055">
    <property type="entry name" value="TRANSPOSASE FOR INSERTION SEQUENCE ELEMENT IS1111A"/>
    <property type="match status" value="1"/>
</dbReference>
<dbReference type="InterPro" id="IPR047650">
    <property type="entry name" value="Transpos_IS110"/>
</dbReference>
<protein>
    <recommendedName>
        <fullName evidence="3">Transposase</fullName>
    </recommendedName>
</protein>